<keyword evidence="1" id="KW-0732">Signal</keyword>
<gene>
    <name evidence="2" type="ORF">BU23DRAFT_549487</name>
</gene>
<organism evidence="2 3">
    <name type="scientific">Bimuria novae-zelandiae CBS 107.79</name>
    <dbReference type="NCBI Taxonomy" id="1447943"/>
    <lineage>
        <taxon>Eukaryota</taxon>
        <taxon>Fungi</taxon>
        <taxon>Dikarya</taxon>
        <taxon>Ascomycota</taxon>
        <taxon>Pezizomycotina</taxon>
        <taxon>Dothideomycetes</taxon>
        <taxon>Pleosporomycetidae</taxon>
        <taxon>Pleosporales</taxon>
        <taxon>Massarineae</taxon>
        <taxon>Didymosphaeriaceae</taxon>
        <taxon>Bimuria</taxon>
    </lineage>
</organism>
<evidence type="ECO:0000256" key="1">
    <source>
        <dbReference type="SAM" id="SignalP"/>
    </source>
</evidence>
<evidence type="ECO:0000313" key="2">
    <source>
        <dbReference type="EMBL" id="KAF1978764.1"/>
    </source>
</evidence>
<dbReference type="Proteomes" id="UP000800036">
    <property type="component" value="Unassembled WGS sequence"/>
</dbReference>
<keyword evidence="3" id="KW-1185">Reference proteome</keyword>
<proteinExistence type="predicted"/>
<sequence>MIFQLLILSMAAVAAFAAPSPNAPTNQLCFFTAQIKEICRYNDKFINKLTIHTEARIPSILSPNLVEVKQYSEDLNIDRDPLIVYVSRPEELIAGQLEVARPNNTGDVQFQWTYALKYDTPITEKWTESNNGKDDDYACFPEKFDKEELYCDAANPGDERTKYLNCLFKCNNGR</sequence>
<name>A0A6A5VN74_9PLEO</name>
<feature type="chain" id="PRO_5025587553" evidence="1">
    <location>
        <begin position="18"/>
        <end position="174"/>
    </location>
</feature>
<feature type="signal peptide" evidence="1">
    <location>
        <begin position="1"/>
        <end position="17"/>
    </location>
</feature>
<accession>A0A6A5VN74</accession>
<dbReference type="EMBL" id="ML976659">
    <property type="protein sequence ID" value="KAF1978764.1"/>
    <property type="molecule type" value="Genomic_DNA"/>
</dbReference>
<evidence type="ECO:0000313" key="3">
    <source>
        <dbReference type="Proteomes" id="UP000800036"/>
    </source>
</evidence>
<reference evidence="2" key="1">
    <citation type="journal article" date="2020" name="Stud. Mycol.">
        <title>101 Dothideomycetes genomes: a test case for predicting lifestyles and emergence of pathogens.</title>
        <authorList>
            <person name="Haridas S."/>
            <person name="Albert R."/>
            <person name="Binder M."/>
            <person name="Bloem J."/>
            <person name="Labutti K."/>
            <person name="Salamov A."/>
            <person name="Andreopoulos B."/>
            <person name="Baker S."/>
            <person name="Barry K."/>
            <person name="Bills G."/>
            <person name="Bluhm B."/>
            <person name="Cannon C."/>
            <person name="Castanera R."/>
            <person name="Culley D."/>
            <person name="Daum C."/>
            <person name="Ezra D."/>
            <person name="Gonzalez J."/>
            <person name="Henrissat B."/>
            <person name="Kuo A."/>
            <person name="Liang C."/>
            <person name="Lipzen A."/>
            <person name="Lutzoni F."/>
            <person name="Magnuson J."/>
            <person name="Mondo S."/>
            <person name="Nolan M."/>
            <person name="Ohm R."/>
            <person name="Pangilinan J."/>
            <person name="Park H.-J."/>
            <person name="Ramirez L."/>
            <person name="Alfaro M."/>
            <person name="Sun H."/>
            <person name="Tritt A."/>
            <person name="Yoshinaga Y."/>
            <person name="Zwiers L.-H."/>
            <person name="Turgeon B."/>
            <person name="Goodwin S."/>
            <person name="Spatafora J."/>
            <person name="Crous P."/>
            <person name="Grigoriev I."/>
        </authorList>
    </citation>
    <scope>NUCLEOTIDE SEQUENCE</scope>
    <source>
        <strain evidence="2">CBS 107.79</strain>
    </source>
</reference>
<protein>
    <submittedName>
        <fullName evidence="2">Uncharacterized protein</fullName>
    </submittedName>
</protein>
<dbReference type="AlphaFoldDB" id="A0A6A5VN74"/>
<dbReference type="OrthoDB" id="3789253at2759"/>